<protein>
    <submittedName>
        <fullName evidence="1">DUF3820 family protein</fullName>
    </submittedName>
</protein>
<sequence>MFHPDKQILIEIVKTRMPFGKYKDSLLCDLPVSYLEWFQRKGGFPPGKLGMQLATVFEIKSNGLEEIIYKLKKMNLRG</sequence>
<gene>
    <name evidence="1" type="ORF">ACFOOI_06465</name>
</gene>
<dbReference type="RefSeq" id="WP_379836300.1">
    <property type="nucleotide sequence ID" value="NZ_JBHRYQ010000001.1"/>
</dbReference>
<keyword evidence="2" id="KW-1185">Reference proteome</keyword>
<proteinExistence type="predicted"/>
<evidence type="ECO:0000313" key="2">
    <source>
        <dbReference type="Proteomes" id="UP001595616"/>
    </source>
</evidence>
<dbReference type="Pfam" id="PF12843">
    <property type="entry name" value="QSregVF_b"/>
    <property type="match status" value="1"/>
</dbReference>
<accession>A0ABV7YTI4</accession>
<organism evidence="1 2">
    <name type="scientific">Lacihabitans lacunae</name>
    <dbReference type="NCBI Taxonomy" id="1028214"/>
    <lineage>
        <taxon>Bacteria</taxon>
        <taxon>Pseudomonadati</taxon>
        <taxon>Bacteroidota</taxon>
        <taxon>Cytophagia</taxon>
        <taxon>Cytophagales</taxon>
        <taxon>Leadbetterellaceae</taxon>
        <taxon>Lacihabitans</taxon>
    </lineage>
</organism>
<dbReference type="EMBL" id="JBHRYQ010000001">
    <property type="protein sequence ID" value="MFC3810290.1"/>
    <property type="molecule type" value="Genomic_DNA"/>
</dbReference>
<evidence type="ECO:0000313" key="1">
    <source>
        <dbReference type="EMBL" id="MFC3810290.1"/>
    </source>
</evidence>
<reference evidence="2" key="1">
    <citation type="journal article" date="2019" name="Int. J. Syst. Evol. Microbiol.">
        <title>The Global Catalogue of Microorganisms (GCM) 10K type strain sequencing project: providing services to taxonomists for standard genome sequencing and annotation.</title>
        <authorList>
            <consortium name="The Broad Institute Genomics Platform"/>
            <consortium name="The Broad Institute Genome Sequencing Center for Infectious Disease"/>
            <person name="Wu L."/>
            <person name="Ma J."/>
        </authorList>
    </citation>
    <scope>NUCLEOTIDE SEQUENCE [LARGE SCALE GENOMIC DNA]</scope>
    <source>
        <strain evidence="2">CECT 7956</strain>
    </source>
</reference>
<name>A0ABV7YTI4_9BACT</name>
<dbReference type="InterPro" id="IPR024530">
    <property type="entry name" value="QSregVF_b"/>
</dbReference>
<comment type="caution">
    <text evidence="1">The sequence shown here is derived from an EMBL/GenBank/DDBJ whole genome shotgun (WGS) entry which is preliminary data.</text>
</comment>
<dbReference type="Proteomes" id="UP001595616">
    <property type="component" value="Unassembled WGS sequence"/>
</dbReference>